<feature type="region of interest" description="Disordered" evidence="1">
    <location>
        <begin position="68"/>
        <end position="97"/>
    </location>
</feature>
<dbReference type="AlphaFoldDB" id="A0AAW1YKC4"/>
<dbReference type="Proteomes" id="UP001457282">
    <property type="component" value="Unassembled WGS sequence"/>
</dbReference>
<reference evidence="2 3" key="1">
    <citation type="journal article" date="2023" name="G3 (Bethesda)">
        <title>A chromosome-length genome assembly and annotation of blackberry (Rubus argutus, cv. 'Hillquist').</title>
        <authorList>
            <person name="Bruna T."/>
            <person name="Aryal R."/>
            <person name="Dudchenko O."/>
            <person name="Sargent D.J."/>
            <person name="Mead D."/>
            <person name="Buti M."/>
            <person name="Cavallini A."/>
            <person name="Hytonen T."/>
            <person name="Andres J."/>
            <person name="Pham M."/>
            <person name="Weisz D."/>
            <person name="Mascagni F."/>
            <person name="Usai G."/>
            <person name="Natali L."/>
            <person name="Bassil N."/>
            <person name="Fernandez G.E."/>
            <person name="Lomsadze A."/>
            <person name="Armour M."/>
            <person name="Olukolu B."/>
            <person name="Poorten T."/>
            <person name="Britton C."/>
            <person name="Davik J."/>
            <person name="Ashrafi H."/>
            <person name="Aiden E.L."/>
            <person name="Borodovsky M."/>
            <person name="Worthington M."/>
        </authorList>
    </citation>
    <scope>NUCLEOTIDE SEQUENCE [LARGE SCALE GENOMIC DNA]</scope>
    <source>
        <strain evidence="2">PI 553951</strain>
    </source>
</reference>
<sequence length="97" mass="10857">MDPGYLGEILNFGFVILFLCKGIWETQNELLTKASESVLQELSNLQGEEEMMMRKYYAIMSEHGKVKKKNGHGKVSADSEIGNSTALATATRKEENQ</sequence>
<keyword evidence="3" id="KW-1185">Reference proteome</keyword>
<accession>A0AAW1YKC4</accession>
<evidence type="ECO:0000256" key="1">
    <source>
        <dbReference type="SAM" id="MobiDB-lite"/>
    </source>
</evidence>
<name>A0AAW1YKC4_RUBAR</name>
<dbReference type="PANTHER" id="PTHR37718">
    <property type="entry name" value="BNAC03G61340D PROTEIN"/>
    <property type="match status" value="1"/>
</dbReference>
<proteinExistence type="predicted"/>
<gene>
    <name evidence="2" type="ORF">M0R45_004652</name>
</gene>
<protein>
    <submittedName>
        <fullName evidence="2">Uncharacterized protein</fullName>
    </submittedName>
</protein>
<comment type="caution">
    <text evidence="2">The sequence shown here is derived from an EMBL/GenBank/DDBJ whole genome shotgun (WGS) entry which is preliminary data.</text>
</comment>
<dbReference type="PANTHER" id="PTHR37718:SF2">
    <property type="entry name" value="OS03G0205150 PROTEIN"/>
    <property type="match status" value="1"/>
</dbReference>
<organism evidence="2 3">
    <name type="scientific">Rubus argutus</name>
    <name type="common">Southern blackberry</name>
    <dbReference type="NCBI Taxonomy" id="59490"/>
    <lineage>
        <taxon>Eukaryota</taxon>
        <taxon>Viridiplantae</taxon>
        <taxon>Streptophyta</taxon>
        <taxon>Embryophyta</taxon>
        <taxon>Tracheophyta</taxon>
        <taxon>Spermatophyta</taxon>
        <taxon>Magnoliopsida</taxon>
        <taxon>eudicotyledons</taxon>
        <taxon>Gunneridae</taxon>
        <taxon>Pentapetalae</taxon>
        <taxon>rosids</taxon>
        <taxon>fabids</taxon>
        <taxon>Rosales</taxon>
        <taxon>Rosaceae</taxon>
        <taxon>Rosoideae</taxon>
        <taxon>Rosoideae incertae sedis</taxon>
        <taxon>Rubus</taxon>
    </lineage>
</organism>
<evidence type="ECO:0000313" key="2">
    <source>
        <dbReference type="EMBL" id="KAK9949112.1"/>
    </source>
</evidence>
<evidence type="ECO:0000313" key="3">
    <source>
        <dbReference type="Proteomes" id="UP001457282"/>
    </source>
</evidence>
<dbReference type="EMBL" id="JBEDUW010000001">
    <property type="protein sequence ID" value="KAK9949112.1"/>
    <property type="molecule type" value="Genomic_DNA"/>
</dbReference>